<evidence type="ECO:0000313" key="4">
    <source>
        <dbReference type="Proteomes" id="UP001329915"/>
    </source>
</evidence>
<dbReference type="EMBL" id="CP121694">
    <property type="protein sequence ID" value="WRO23543.1"/>
    <property type="molecule type" value="Genomic_DNA"/>
</dbReference>
<protein>
    <submittedName>
        <fullName evidence="3">DUF4212 domain-containing protein</fullName>
    </submittedName>
</protein>
<sequence>MVEKKLTEKQQEYWKKNIGLIRILLIIWALVSYVGGIILAVPFSRIPFFGVNLAFWLAQQGSILVFIALIVIYAVRMDKLDKEYDFHEIKITDQKKGVSA</sequence>
<dbReference type="Pfam" id="PF13937">
    <property type="entry name" value="DUF4212"/>
    <property type="match status" value="1"/>
</dbReference>
<evidence type="ECO:0000259" key="2">
    <source>
        <dbReference type="Pfam" id="PF13937"/>
    </source>
</evidence>
<evidence type="ECO:0000313" key="3">
    <source>
        <dbReference type="EMBL" id="WRO23543.1"/>
    </source>
</evidence>
<keyword evidence="4" id="KW-1185">Reference proteome</keyword>
<evidence type="ECO:0000256" key="1">
    <source>
        <dbReference type="SAM" id="Phobius"/>
    </source>
</evidence>
<dbReference type="NCBIfam" id="TIGR03647">
    <property type="entry name" value="Na_symport_sm"/>
    <property type="match status" value="1"/>
</dbReference>
<keyword evidence="1" id="KW-1133">Transmembrane helix</keyword>
<name>A0AAU0UTD2_9FIRM</name>
<accession>A0AAU0UTD2</accession>
<dbReference type="Proteomes" id="UP001329915">
    <property type="component" value="Chromosome"/>
</dbReference>
<dbReference type="RefSeq" id="WP_366922925.1">
    <property type="nucleotide sequence ID" value="NZ_CP121694.1"/>
</dbReference>
<reference evidence="3 4" key="1">
    <citation type="submission" date="2023-04" db="EMBL/GenBank/DDBJ databases">
        <authorList>
            <person name="Hsu D."/>
        </authorList>
    </citation>
    <scope>NUCLEOTIDE SEQUENCE [LARGE SCALE GENOMIC DNA]</scope>
    <source>
        <strain evidence="3 4">MK1</strain>
    </source>
</reference>
<organism evidence="3 4">
    <name type="scientific">Metallumcola ferriviriculae</name>
    <dbReference type="NCBI Taxonomy" id="3039180"/>
    <lineage>
        <taxon>Bacteria</taxon>
        <taxon>Bacillati</taxon>
        <taxon>Bacillota</taxon>
        <taxon>Clostridia</taxon>
        <taxon>Neomoorellales</taxon>
        <taxon>Desulfitibacteraceae</taxon>
        <taxon>Metallumcola</taxon>
    </lineage>
</organism>
<keyword evidence="1" id="KW-0472">Membrane</keyword>
<gene>
    <name evidence="3" type="ORF">MFMK1_003406</name>
</gene>
<feature type="domain" description="Sodium symporter small subunit" evidence="2">
    <location>
        <begin position="10"/>
        <end position="87"/>
    </location>
</feature>
<dbReference type="KEGG" id="dbc:MFMK1_003406"/>
<dbReference type="InterPro" id="IPR019886">
    <property type="entry name" value="Na_symporter_ssu"/>
</dbReference>
<proteinExistence type="predicted"/>
<keyword evidence="1" id="KW-0812">Transmembrane</keyword>
<feature type="transmembrane region" description="Helical" evidence="1">
    <location>
        <begin position="20"/>
        <end position="41"/>
    </location>
</feature>
<dbReference type="AlphaFoldDB" id="A0AAU0UTD2"/>
<feature type="transmembrane region" description="Helical" evidence="1">
    <location>
        <begin position="53"/>
        <end position="75"/>
    </location>
</feature>